<feature type="compositionally biased region" description="Basic residues" evidence="1">
    <location>
        <begin position="171"/>
        <end position="185"/>
    </location>
</feature>
<protein>
    <submittedName>
        <fullName evidence="2">Uncharacterized protein</fullName>
    </submittedName>
</protein>
<feature type="compositionally biased region" description="Low complexity" evidence="1">
    <location>
        <begin position="102"/>
        <end position="111"/>
    </location>
</feature>
<feature type="compositionally biased region" description="Basic residues" evidence="1">
    <location>
        <begin position="215"/>
        <end position="229"/>
    </location>
</feature>
<sequence length="452" mass="50111">DDDDDGDEDERSHAKQKKKASVLHRPPYSHHAPPLPPGSPLPARRAVGRSRHRPRVPLQRRHLHQDLREVHEPPHAGGLPRMELPPPQRHPRPRLLRHLHLPLRLGRLGPQPHLPTDDRHPRPRRLRRPHQRRPRRPSLRPRPLRQAPARPARLPPPRPPPPRLLRPPPPRGRRPPRAGRRRRGDPRHPPAAPQPHQAPPRLEPRPLRAGLLPHHPPHLGRRPRLPHHHRRPVLRRHRAPRRVGLTEGRARRPQRRVVGVPPAGGGGGRPLPKAVRVGGAELVLRARRRADGGLHPWDSRLRHRAPAGERVAGRGVRAPPQSGGVGLRHGGAADAGDPVQAEDYPQVPQVLEVVPPLRGLRLRGAGRGERLPGVRGDGAGRLLRRARLLPGPVVAAWGVRGAGGERLGGLLQEGQGGEDEEGRGGGGEPRRGQGLRQRLGARTAGWVLDRTV</sequence>
<evidence type="ECO:0000313" key="2">
    <source>
        <dbReference type="EMBL" id="JAT58565.1"/>
    </source>
</evidence>
<feature type="non-terminal residue" evidence="2">
    <location>
        <position position="1"/>
    </location>
</feature>
<feature type="compositionally biased region" description="Basic and acidic residues" evidence="1">
    <location>
        <begin position="64"/>
        <end position="74"/>
    </location>
</feature>
<name>A0A1D1YVA7_9ARAE</name>
<feature type="region of interest" description="Disordered" evidence="1">
    <location>
        <begin position="308"/>
        <end position="333"/>
    </location>
</feature>
<dbReference type="AlphaFoldDB" id="A0A1D1YVA7"/>
<evidence type="ECO:0000256" key="1">
    <source>
        <dbReference type="SAM" id="MobiDB-lite"/>
    </source>
</evidence>
<feature type="region of interest" description="Disordered" evidence="1">
    <location>
        <begin position="1"/>
        <end position="229"/>
    </location>
</feature>
<feature type="compositionally biased region" description="Basic residues" evidence="1">
    <location>
        <begin position="46"/>
        <end position="63"/>
    </location>
</feature>
<proteinExistence type="predicted"/>
<reference evidence="2" key="1">
    <citation type="submission" date="2015-07" db="EMBL/GenBank/DDBJ databases">
        <title>Transcriptome Assembly of Anthurium amnicola.</title>
        <authorList>
            <person name="Suzuki J."/>
        </authorList>
    </citation>
    <scope>NUCLEOTIDE SEQUENCE</scope>
</reference>
<feature type="compositionally biased region" description="Pro residues" evidence="1">
    <location>
        <begin position="189"/>
        <end position="198"/>
    </location>
</feature>
<organism evidence="2">
    <name type="scientific">Anthurium amnicola</name>
    <dbReference type="NCBI Taxonomy" id="1678845"/>
    <lineage>
        <taxon>Eukaryota</taxon>
        <taxon>Viridiplantae</taxon>
        <taxon>Streptophyta</taxon>
        <taxon>Embryophyta</taxon>
        <taxon>Tracheophyta</taxon>
        <taxon>Spermatophyta</taxon>
        <taxon>Magnoliopsida</taxon>
        <taxon>Liliopsida</taxon>
        <taxon>Araceae</taxon>
        <taxon>Pothoideae</taxon>
        <taxon>Potheae</taxon>
        <taxon>Anthurium</taxon>
    </lineage>
</organism>
<feature type="compositionally biased region" description="Pro residues" evidence="1">
    <location>
        <begin position="153"/>
        <end position="170"/>
    </location>
</feature>
<accession>A0A1D1YVA7</accession>
<gene>
    <name evidence="2" type="ORF">g.59023</name>
</gene>
<feature type="compositionally biased region" description="Basic residues" evidence="1">
    <location>
        <begin position="89"/>
        <end position="101"/>
    </location>
</feature>
<feature type="compositionally biased region" description="Basic residues" evidence="1">
    <location>
        <begin position="121"/>
        <end position="143"/>
    </location>
</feature>
<feature type="region of interest" description="Disordered" evidence="1">
    <location>
        <begin position="405"/>
        <end position="438"/>
    </location>
</feature>
<dbReference type="EMBL" id="GDJX01009371">
    <property type="protein sequence ID" value="JAT58565.1"/>
    <property type="molecule type" value="Transcribed_RNA"/>
</dbReference>